<accession>A0A7S4HHA2</accession>
<evidence type="ECO:0000256" key="4">
    <source>
        <dbReference type="ARBA" id="ARBA00022833"/>
    </source>
</evidence>
<reference evidence="9" key="1">
    <citation type="submission" date="2021-01" db="EMBL/GenBank/DDBJ databases">
        <authorList>
            <person name="Corre E."/>
            <person name="Pelletier E."/>
            <person name="Niang G."/>
            <person name="Scheremetjew M."/>
            <person name="Finn R."/>
            <person name="Kale V."/>
            <person name="Holt S."/>
            <person name="Cochrane G."/>
            <person name="Meng A."/>
            <person name="Brown T."/>
            <person name="Cohen L."/>
        </authorList>
    </citation>
    <scope>NUCLEOTIDE SEQUENCE</scope>
    <source>
        <strain evidence="9">DIVA3 518/3/11/1/6</strain>
    </source>
</reference>
<dbReference type="FunFam" id="2.10.230.10:FF:000001">
    <property type="entry name" value="DnaJ subfamily A member 2"/>
    <property type="match status" value="1"/>
</dbReference>
<evidence type="ECO:0000256" key="2">
    <source>
        <dbReference type="ARBA" id="ARBA00022737"/>
    </source>
</evidence>
<evidence type="ECO:0000313" key="9">
    <source>
        <dbReference type="EMBL" id="CAE2199088.1"/>
    </source>
</evidence>
<dbReference type="AlphaFoldDB" id="A0A7S4HHA2"/>
<dbReference type="Gene3D" id="2.60.260.20">
    <property type="entry name" value="Urease metallochaperone UreE, N-terminal domain"/>
    <property type="match status" value="2"/>
</dbReference>
<evidence type="ECO:0000256" key="5">
    <source>
        <dbReference type="PROSITE-ProRule" id="PRU00546"/>
    </source>
</evidence>
<dbReference type="InterPro" id="IPR008971">
    <property type="entry name" value="HSP40/DnaJ_pept-bd"/>
</dbReference>
<keyword evidence="1 5" id="KW-0479">Metal-binding</keyword>
<feature type="region of interest" description="Disordered" evidence="6">
    <location>
        <begin position="375"/>
        <end position="408"/>
    </location>
</feature>
<dbReference type="InterPro" id="IPR001305">
    <property type="entry name" value="HSP_DnaJ_Cys-rich_dom"/>
</dbReference>
<dbReference type="GO" id="GO:0051082">
    <property type="term" value="F:unfolded protein binding"/>
    <property type="evidence" value="ECO:0007669"/>
    <property type="project" value="InterPro"/>
</dbReference>
<feature type="domain" description="CR-type" evidence="8">
    <location>
        <begin position="131"/>
        <end position="215"/>
    </location>
</feature>
<evidence type="ECO:0000256" key="3">
    <source>
        <dbReference type="ARBA" id="ARBA00022771"/>
    </source>
</evidence>
<dbReference type="Pfam" id="PF01556">
    <property type="entry name" value="DnaJ_C"/>
    <property type="match status" value="1"/>
</dbReference>
<dbReference type="InterPro" id="IPR002939">
    <property type="entry name" value="DnaJ_C"/>
</dbReference>
<dbReference type="CDD" id="cd10719">
    <property type="entry name" value="DnaJ_zf"/>
    <property type="match status" value="1"/>
</dbReference>
<dbReference type="GO" id="GO:0005524">
    <property type="term" value="F:ATP binding"/>
    <property type="evidence" value="ECO:0007669"/>
    <property type="project" value="InterPro"/>
</dbReference>
<dbReference type="Pfam" id="PF00684">
    <property type="entry name" value="DnaJ_CXXCXGXG"/>
    <property type="match status" value="1"/>
</dbReference>
<evidence type="ECO:0000259" key="8">
    <source>
        <dbReference type="PROSITE" id="PS51188"/>
    </source>
</evidence>
<feature type="zinc finger region" description="CR-type" evidence="5">
    <location>
        <begin position="131"/>
        <end position="215"/>
    </location>
</feature>
<keyword evidence="2" id="KW-0677">Repeat</keyword>
<dbReference type="InterPro" id="IPR001623">
    <property type="entry name" value="DnaJ_domain"/>
</dbReference>
<keyword evidence="3 5" id="KW-0863">Zinc-finger</keyword>
<feature type="domain" description="J" evidence="7">
    <location>
        <begin position="14"/>
        <end position="79"/>
    </location>
</feature>
<name>A0A7S4HHA2_9EUKA</name>
<dbReference type="SUPFAM" id="SSF57938">
    <property type="entry name" value="DnaJ/Hsp40 cysteine-rich domain"/>
    <property type="match status" value="1"/>
</dbReference>
<sequence length="408" mass="45563">MFGRRPSGPVDSETFYKRLGVEQSSSPSVIKKAYYKKAKDCHPDKFPDDPEKLKQFQELSHAYEVLSDPEKRQTYDQFGEEGLNGGGGGGASSIFEHFFGGGFGGGRPRGPPKGEDIAFRLGVTLEDMYNGTKKKLKVNKKVICATCSGKGSEKEGATKRCQACRGQGIRLVRRQMGHNIIQMQAECDECDGRGESIDPKDKCKECRGRKVLSESKVIEVEIDRGMREGQKITFAEEGDQAPGIIPGDIVVVIQEKESDANFVRRGDDLIYEAEIQLIEALTGFQFLIKHLDGRSLLVKSSPGGVTKENDIKVIDGEGMPRHRNPFQKGSLFVHFTIKWPEPNSITPEQSKLLEKVFPSKPTVDKVPEDCEVVSLEDYNEDRHEQQQHYSREAYDEDDEEPSAGCVHQ</sequence>
<protein>
    <submittedName>
        <fullName evidence="9">Uncharacterized protein</fullName>
    </submittedName>
</protein>
<dbReference type="InterPro" id="IPR036869">
    <property type="entry name" value="J_dom_sf"/>
</dbReference>
<dbReference type="Gene3D" id="2.10.230.10">
    <property type="entry name" value="Heat shock protein DnaJ, cysteine-rich domain"/>
    <property type="match status" value="1"/>
</dbReference>
<dbReference type="InterPro" id="IPR044713">
    <property type="entry name" value="DNJA1/2-like"/>
</dbReference>
<keyword evidence="4 5" id="KW-0862">Zinc</keyword>
<evidence type="ECO:0000256" key="6">
    <source>
        <dbReference type="SAM" id="MobiDB-lite"/>
    </source>
</evidence>
<dbReference type="HAMAP" id="MF_01152">
    <property type="entry name" value="DnaJ"/>
    <property type="match status" value="1"/>
</dbReference>
<dbReference type="PROSITE" id="PS50076">
    <property type="entry name" value="DNAJ_2"/>
    <property type="match status" value="1"/>
</dbReference>
<evidence type="ECO:0000256" key="1">
    <source>
        <dbReference type="ARBA" id="ARBA00022723"/>
    </source>
</evidence>
<dbReference type="CDD" id="cd10747">
    <property type="entry name" value="DnaJ_C"/>
    <property type="match status" value="1"/>
</dbReference>
<dbReference type="GO" id="GO:0030544">
    <property type="term" value="F:Hsp70 protein binding"/>
    <property type="evidence" value="ECO:0007669"/>
    <property type="project" value="InterPro"/>
</dbReference>
<dbReference type="SUPFAM" id="SSF46565">
    <property type="entry name" value="Chaperone J-domain"/>
    <property type="match status" value="1"/>
</dbReference>
<dbReference type="InterPro" id="IPR012724">
    <property type="entry name" value="DnaJ"/>
</dbReference>
<feature type="compositionally biased region" description="Basic and acidic residues" evidence="6">
    <location>
        <begin position="380"/>
        <end position="393"/>
    </location>
</feature>
<dbReference type="EMBL" id="HBKP01000473">
    <property type="protein sequence ID" value="CAE2199088.1"/>
    <property type="molecule type" value="Transcribed_RNA"/>
</dbReference>
<dbReference type="SMART" id="SM00271">
    <property type="entry name" value="DnaJ"/>
    <property type="match status" value="1"/>
</dbReference>
<dbReference type="PANTHER" id="PTHR43888">
    <property type="entry name" value="DNAJ-LIKE-2, ISOFORM A-RELATED"/>
    <property type="match status" value="1"/>
</dbReference>
<proteinExistence type="inferred from homology"/>
<dbReference type="PRINTS" id="PR00625">
    <property type="entry name" value="JDOMAIN"/>
</dbReference>
<dbReference type="CDD" id="cd06257">
    <property type="entry name" value="DnaJ"/>
    <property type="match status" value="1"/>
</dbReference>
<dbReference type="GO" id="GO:0009408">
    <property type="term" value="P:response to heat"/>
    <property type="evidence" value="ECO:0007669"/>
    <property type="project" value="InterPro"/>
</dbReference>
<dbReference type="GO" id="GO:0008270">
    <property type="term" value="F:zinc ion binding"/>
    <property type="evidence" value="ECO:0007669"/>
    <property type="project" value="UniProtKB-KW"/>
</dbReference>
<gene>
    <name evidence="9" type="ORF">VSP0166_LOCUS325</name>
</gene>
<dbReference type="PROSITE" id="PS00636">
    <property type="entry name" value="DNAJ_1"/>
    <property type="match status" value="1"/>
</dbReference>
<dbReference type="InterPro" id="IPR018253">
    <property type="entry name" value="DnaJ_domain_CS"/>
</dbReference>
<dbReference type="Gene3D" id="1.10.287.110">
    <property type="entry name" value="DnaJ domain"/>
    <property type="match status" value="1"/>
</dbReference>
<dbReference type="Pfam" id="PF00226">
    <property type="entry name" value="DnaJ"/>
    <property type="match status" value="1"/>
</dbReference>
<dbReference type="GO" id="GO:0006457">
    <property type="term" value="P:protein folding"/>
    <property type="evidence" value="ECO:0007669"/>
    <property type="project" value="InterPro"/>
</dbReference>
<dbReference type="SUPFAM" id="SSF49493">
    <property type="entry name" value="HSP40/DnaJ peptide-binding domain"/>
    <property type="match status" value="2"/>
</dbReference>
<dbReference type="PROSITE" id="PS51188">
    <property type="entry name" value="ZF_CR"/>
    <property type="match status" value="1"/>
</dbReference>
<evidence type="ECO:0000259" key="7">
    <source>
        <dbReference type="PROSITE" id="PS50076"/>
    </source>
</evidence>
<organism evidence="9">
    <name type="scientific">Vannella robusta</name>
    <dbReference type="NCBI Taxonomy" id="1487602"/>
    <lineage>
        <taxon>Eukaryota</taxon>
        <taxon>Amoebozoa</taxon>
        <taxon>Discosea</taxon>
        <taxon>Flabellinia</taxon>
        <taxon>Vannellidae</taxon>
        <taxon>Vannella</taxon>
    </lineage>
</organism>
<dbReference type="FunFam" id="2.60.260.20:FF:000003">
    <property type="entry name" value="DnaJ subfamily A member 2"/>
    <property type="match status" value="1"/>
</dbReference>
<dbReference type="InterPro" id="IPR036410">
    <property type="entry name" value="HSP_DnaJ_Cys-rich_dom_sf"/>
</dbReference>